<feature type="compositionally biased region" description="Low complexity" evidence="2">
    <location>
        <begin position="402"/>
        <end position="426"/>
    </location>
</feature>
<dbReference type="Proteomes" id="UP000192790">
    <property type="component" value="Unassembled WGS sequence"/>
</dbReference>
<keyword evidence="3" id="KW-0472">Membrane</keyword>
<comment type="similarity">
    <text evidence="1">Belongs to the LytR/CpsA/Psr (LCP) family.</text>
</comment>
<dbReference type="EMBL" id="FWXW01000002">
    <property type="protein sequence ID" value="SMC46607.1"/>
    <property type="molecule type" value="Genomic_DNA"/>
</dbReference>
<proteinExistence type="inferred from homology"/>
<gene>
    <name evidence="5" type="ORF">SAMN02745168_0991</name>
</gene>
<feature type="transmembrane region" description="Helical" evidence="3">
    <location>
        <begin position="28"/>
        <end position="49"/>
    </location>
</feature>
<evidence type="ECO:0000313" key="5">
    <source>
        <dbReference type="EMBL" id="SMC46607.1"/>
    </source>
</evidence>
<dbReference type="PANTHER" id="PTHR33392:SF6">
    <property type="entry name" value="POLYISOPRENYL-TEICHOIC ACID--PEPTIDOGLYCAN TEICHOIC ACID TRANSFERASE TAGU"/>
    <property type="match status" value="1"/>
</dbReference>
<feature type="compositionally biased region" description="Basic and acidic residues" evidence="2">
    <location>
        <begin position="1"/>
        <end position="11"/>
    </location>
</feature>
<feature type="region of interest" description="Disordered" evidence="2">
    <location>
        <begin position="342"/>
        <end position="437"/>
    </location>
</feature>
<accession>A0A1W1ZDZ1</accession>
<evidence type="ECO:0000259" key="4">
    <source>
        <dbReference type="Pfam" id="PF03816"/>
    </source>
</evidence>
<evidence type="ECO:0000256" key="2">
    <source>
        <dbReference type="SAM" id="MobiDB-lite"/>
    </source>
</evidence>
<dbReference type="Pfam" id="PF03816">
    <property type="entry name" value="LytR_cpsA_psr"/>
    <property type="match status" value="1"/>
</dbReference>
<keyword evidence="3" id="KW-0812">Transmembrane</keyword>
<dbReference type="AlphaFoldDB" id="A0A1W1ZDZ1"/>
<dbReference type="InterPro" id="IPR004474">
    <property type="entry name" value="LytR_CpsA_psr"/>
</dbReference>
<dbReference type="NCBIfam" id="TIGR00350">
    <property type="entry name" value="lytR_cpsA_psr"/>
    <property type="match status" value="1"/>
</dbReference>
<feature type="domain" description="Cell envelope-related transcriptional attenuator" evidence="4">
    <location>
        <begin position="95"/>
        <end position="241"/>
    </location>
</feature>
<dbReference type="InterPro" id="IPR050922">
    <property type="entry name" value="LytR/CpsA/Psr_CW_biosynth"/>
</dbReference>
<name>A0A1W1ZDZ1_9FIRM</name>
<dbReference type="STRING" id="1122930.SAMN02745168_0991"/>
<sequence length="437" mass="47125">MKERDHNDSHDAGQAGGKRLKKKKMKKGVIALIAVAALLVVCLAAYAVFVRAPEIPGDPTVSDNPGDETGGNVLSDRKDKFYTFLLCGTDDGNGNTDTIMVASYDVENQKLNIVSVPRDTMINVSWSIKKINSAYGVGGVERLEEELSKIIGFHVDYYIKVDLEAFVKVVDTIGGVDFDVPINMNYDDPTQNLHIHIDKGMQHLTGEEAIGVVRFRKGYPDADLGRIKTQQAFLKAVAEQTLRIGNLTKIRQFAEIFSEYVDSDLSVGNMIWFGQQFMKLDSEDISFYTLPNSTGTFRNQSYVTLHEDELLTLVNATLNPYYEDITASRLDIMSILSNGSLSSSTGTLNGDGSAHTTAKPTATPSVSETPTPTEETPEMTATPTATPEPSGEPAEPSEEPTEPSTEPTETPAPTEASAEPTPTSGPAAGGSGSTTAS</sequence>
<dbReference type="PANTHER" id="PTHR33392">
    <property type="entry name" value="POLYISOPRENYL-TEICHOIC ACID--PEPTIDOGLYCAN TEICHOIC ACID TRANSFERASE TAGU"/>
    <property type="match status" value="1"/>
</dbReference>
<reference evidence="5 6" key="1">
    <citation type="submission" date="2017-04" db="EMBL/GenBank/DDBJ databases">
        <authorList>
            <person name="Afonso C.L."/>
            <person name="Miller P.J."/>
            <person name="Scott M.A."/>
            <person name="Spackman E."/>
            <person name="Goraichik I."/>
            <person name="Dimitrov K.M."/>
            <person name="Suarez D.L."/>
            <person name="Swayne D.E."/>
        </authorList>
    </citation>
    <scope>NUCLEOTIDE SEQUENCE [LARGE SCALE GENOMIC DNA]</scope>
    <source>
        <strain evidence="5 6">DSM 12816</strain>
    </source>
</reference>
<evidence type="ECO:0000256" key="3">
    <source>
        <dbReference type="SAM" id="Phobius"/>
    </source>
</evidence>
<evidence type="ECO:0000256" key="1">
    <source>
        <dbReference type="ARBA" id="ARBA00006068"/>
    </source>
</evidence>
<feature type="region of interest" description="Disordered" evidence="2">
    <location>
        <begin position="1"/>
        <end position="20"/>
    </location>
</feature>
<feature type="compositionally biased region" description="Gly residues" evidence="2">
    <location>
        <begin position="427"/>
        <end position="437"/>
    </location>
</feature>
<protein>
    <submittedName>
        <fullName evidence="5">Transcriptional attenuator, LytR family</fullName>
    </submittedName>
</protein>
<keyword evidence="3" id="KW-1133">Transmembrane helix</keyword>
<organism evidence="5 6">
    <name type="scientific">Papillibacter cinnamivorans DSM 12816</name>
    <dbReference type="NCBI Taxonomy" id="1122930"/>
    <lineage>
        <taxon>Bacteria</taxon>
        <taxon>Bacillati</taxon>
        <taxon>Bacillota</taxon>
        <taxon>Clostridia</taxon>
        <taxon>Eubacteriales</taxon>
        <taxon>Oscillospiraceae</taxon>
        <taxon>Papillibacter</taxon>
    </lineage>
</organism>
<dbReference type="Gene3D" id="3.40.630.190">
    <property type="entry name" value="LCP protein"/>
    <property type="match status" value="1"/>
</dbReference>
<keyword evidence="6" id="KW-1185">Reference proteome</keyword>
<evidence type="ECO:0000313" key="6">
    <source>
        <dbReference type="Proteomes" id="UP000192790"/>
    </source>
</evidence>
<feature type="compositionally biased region" description="Low complexity" evidence="2">
    <location>
        <begin position="360"/>
        <end position="394"/>
    </location>
</feature>
<feature type="compositionally biased region" description="Low complexity" evidence="2">
    <location>
        <begin position="342"/>
        <end position="353"/>
    </location>
</feature>